<evidence type="ECO:0000256" key="1">
    <source>
        <dbReference type="SAM" id="MobiDB-lite"/>
    </source>
</evidence>
<dbReference type="Gene3D" id="3.20.20.300">
    <property type="entry name" value="Glycoside hydrolase, family 3, N-terminal domain"/>
    <property type="match status" value="1"/>
</dbReference>
<dbReference type="AlphaFoldDB" id="A0A5N5D5B8"/>
<reference evidence="2 3" key="1">
    <citation type="journal article" date="2019" name="Sci. Rep.">
        <title>A multi-omics analysis of the grapevine pathogen Lasiodiplodia theobromae reveals that temperature affects the expression of virulence- and pathogenicity-related genes.</title>
        <authorList>
            <person name="Felix C."/>
            <person name="Meneses R."/>
            <person name="Goncalves M.F.M."/>
            <person name="Tilleman L."/>
            <person name="Duarte A.S."/>
            <person name="Jorrin-Novo J.V."/>
            <person name="Van de Peer Y."/>
            <person name="Deforce D."/>
            <person name="Van Nieuwerburgh F."/>
            <person name="Esteves A.C."/>
            <person name="Alves A."/>
        </authorList>
    </citation>
    <scope>NUCLEOTIDE SEQUENCE [LARGE SCALE GENOMIC DNA]</scope>
    <source>
        <strain evidence="2 3">LA-SOL3</strain>
    </source>
</reference>
<feature type="region of interest" description="Disordered" evidence="1">
    <location>
        <begin position="1"/>
        <end position="40"/>
    </location>
</feature>
<comment type="caution">
    <text evidence="2">The sequence shown here is derived from an EMBL/GenBank/DDBJ whole genome shotgun (WGS) entry which is preliminary data.</text>
</comment>
<dbReference type="InterPro" id="IPR036962">
    <property type="entry name" value="Glyco_hydro_3_N_sf"/>
</dbReference>
<sequence length="86" mass="9484">MEEIELGELPRPPLAADDALPRYESPTPAPQQFQPRRCSLGATSPPFYPSPWMDGSGGWAEAYAKAQEFFKQMTLLEKVNLTTGIG</sequence>
<dbReference type="EMBL" id="VCHE01000068">
    <property type="protein sequence ID" value="KAB2572929.1"/>
    <property type="molecule type" value="Genomic_DNA"/>
</dbReference>
<organism evidence="2 3">
    <name type="scientific">Lasiodiplodia theobromae</name>
    <dbReference type="NCBI Taxonomy" id="45133"/>
    <lineage>
        <taxon>Eukaryota</taxon>
        <taxon>Fungi</taxon>
        <taxon>Dikarya</taxon>
        <taxon>Ascomycota</taxon>
        <taxon>Pezizomycotina</taxon>
        <taxon>Dothideomycetes</taxon>
        <taxon>Dothideomycetes incertae sedis</taxon>
        <taxon>Botryosphaeriales</taxon>
        <taxon>Botryosphaeriaceae</taxon>
        <taxon>Lasiodiplodia</taxon>
    </lineage>
</organism>
<dbReference type="OrthoDB" id="416222at2759"/>
<proteinExistence type="predicted"/>
<protein>
    <submittedName>
        <fullName evidence="2">Putative beta-glucosidase A</fullName>
    </submittedName>
</protein>
<accession>A0A5N5D5B8</accession>
<evidence type="ECO:0000313" key="2">
    <source>
        <dbReference type="EMBL" id="KAB2572929.1"/>
    </source>
</evidence>
<dbReference type="GO" id="GO:0005975">
    <property type="term" value="P:carbohydrate metabolic process"/>
    <property type="evidence" value="ECO:0007669"/>
    <property type="project" value="InterPro"/>
</dbReference>
<gene>
    <name evidence="2" type="primary">bglA_1</name>
    <name evidence="2" type="ORF">DBV05_g8385</name>
</gene>
<evidence type="ECO:0000313" key="3">
    <source>
        <dbReference type="Proteomes" id="UP000325902"/>
    </source>
</evidence>
<keyword evidence="3" id="KW-1185">Reference proteome</keyword>
<dbReference type="GO" id="GO:0004553">
    <property type="term" value="F:hydrolase activity, hydrolyzing O-glycosyl compounds"/>
    <property type="evidence" value="ECO:0007669"/>
    <property type="project" value="InterPro"/>
</dbReference>
<dbReference type="Proteomes" id="UP000325902">
    <property type="component" value="Unassembled WGS sequence"/>
</dbReference>
<name>A0A5N5D5B8_9PEZI</name>